<dbReference type="Pfam" id="PF07924">
    <property type="entry name" value="NuiA"/>
    <property type="match status" value="1"/>
</dbReference>
<comment type="caution">
    <text evidence="1">The sequence shown here is derived from an EMBL/GenBank/DDBJ whole genome shotgun (WGS) entry which is preliminary data.</text>
</comment>
<proteinExistence type="predicted"/>
<evidence type="ECO:0008006" key="3">
    <source>
        <dbReference type="Google" id="ProtNLM"/>
    </source>
</evidence>
<evidence type="ECO:0000313" key="1">
    <source>
        <dbReference type="EMBL" id="MBB6498159.1"/>
    </source>
</evidence>
<dbReference type="SUPFAM" id="SSF82602">
    <property type="entry name" value="Nuclease A inhibitor (NuiA)"/>
    <property type="match status" value="1"/>
</dbReference>
<accession>A0A7X0IZW8</accession>
<evidence type="ECO:0000313" key="2">
    <source>
        <dbReference type="Proteomes" id="UP000521017"/>
    </source>
</evidence>
<dbReference type="InterPro" id="IPR036587">
    <property type="entry name" value="NucleaseA_inhib-like_sf"/>
</dbReference>
<dbReference type="AlphaFoldDB" id="A0A7X0IZW8"/>
<organism evidence="1 2">
    <name type="scientific">Pedobacter cryoconitis</name>
    <dbReference type="NCBI Taxonomy" id="188932"/>
    <lineage>
        <taxon>Bacteria</taxon>
        <taxon>Pseudomonadati</taxon>
        <taxon>Bacteroidota</taxon>
        <taxon>Sphingobacteriia</taxon>
        <taxon>Sphingobacteriales</taxon>
        <taxon>Sphingobacteriaceae</taxon>
        <taxon>Pedobacter</taxon>
    </lineage>
</organism>
<dbReference type="Proteomes" id="UP000521017">
    <property type="component" value="Unassembled WGS sequence"/>
</dbReference>
<gene>
    <name evidence="1" type="ORF">HDF25_000283</name>
</gene>
<dbReference type="InterPro" id="IPR012489">
    <property type="entry name" value="NucleaseA_inhib-like"/>
</dbReference>
<reference evidence="1 2" key="1">
    <citation type="submission" date="2020-08" db="EMBL/GenBank/DDBJ databases">
        <title>Genomic Encyclopedia of Type Strains, Phase IV (KMG-V): Genome sequencing to study the core and pangenomes of soil and plant-associated prokaryotes.</title>
        <authorList>
            <person name="Whitman W."/>
        </authorList>
    </citation>
    <scope>NUCLEOTIDE SEQUENCE [LARGE SCALE GENOMIC DNA]</scope>
    <source>
        <strain evidence="1 2">M2T3</strain>
    </source>
</reference>
<dbReference type="Gene3D" id="3.40.1460.10">
    <property type="entry name" value="Nuclease A inhibitor-like"/>
    <property type="match status" value="1"/>
</dbReference>
<name>A0A7X0IZW8_9SPHI</name>
<dbReference type="RefSeq" id="WP_184622023.1">
    <property type="nucleotide sequence ID" value="NZ_JACHCC010000001.1"/>
</dbReference>
<sequence>MENQILTELSARLQGLWYMSESEAPLTPQSLGNLPKDQLDEKITGLFTPESSSLTLNKLDPAIFFNDIVAAADPADQIIVQNAAKFTELYAYLKNNSTDINVFRLEGESNIPIIITSLFPDGEVIAISTYSIET</sequence>
<dbReference type="EMBL" id="JACHCC010000001">
    <property type="protein sequence ID" value="MBB6498159.1"/>
    <property type="molecule type" value="Genomic_DNA"/>
</dbReference>
<protein>
    <recommendedName>
        <fullName evidence="3">Nuclease A inhibitor-like protein</fullName>
    </recommendedName>
</protein>